<evidence type="ECO:0000256" key="3">
    <source>
        <dbReference type="ARBA" id="ARBA00049244"/>
    </source>
</evidence>
<dbReference type="NCBIfam" id="TIGR00678">
    <property type="entry name" value="holB"/>
    <property type="match status" value="1"/>
</dbReference>
<dbReference type="InterPro" id="IPR004622">
    <property type="entry name" value="DNA_pol_HolB"/>
</dbReference>
<sequence>MSTSYEISSLPWLSASHELLLKQVRLGSLSHGHLLDVHTQLGGDVLAQSMAKLILCQALTPVGACGQCKACLLVSAGTHPDLHSVAPDGNQIKVDQIRSLCSSLTSTAQQGGKRVAIIYQSERMNTASANALLKTLEEPGKETFLLLQTDRTAALLATVKSRCQTLSITPPSNAEVNAWLKGQQLLPVVPDGAKPHDVTWCLSVVGGPIQLAQSLQSDKYQTLLNYRKEWAMSLSSGHLCGSLLALKDNQLIDALQVLYLYLRHFVLKSNDINAFTKAQVITLAAKIMEMRHKLTTMAAVNTQALCMDYVLAFRQLTHTHR</sequence>
<name>Q12MJ4_SHEDO</name>
<gene>
    <name evidence="4" type="ordered locus">Sden_2050</name>
</gene>
<proteinExistence type="predicted"/>
<accession>Q12MJ4</accession>
<dbReference type="Proteomes" id="UP000001982">
    <property type="component" value="Chromosome"/>
</dbReference>
<dbReference type="DNASU" id="4018542"/>
<dbReference type="GO" id="GO:0009360">
    <property type="term" value="C:DNA polymerase III complex"/>
    <property type="evidence" value="ECO:0007669"/>
    <property type="project" value="TreeGrafter"/>
</dbReference>
<protein>
    <recommendedName>
        <fullName evidence="1">DNA-directed DNA polymerase</fullName>
        <ecNumber evidence="1">2.7.7.7</ecNumber>
    </recommendedName>
</protein>
<keyword evidence="2" id="KW-0239">DNA-directed DNA polymerase</keyword>
<dbReference type="GO" id="GO:0008408">
    <property type="term" value="F:3'-5' exonuclease activity"/>
    <property type="evidence" value="ECO:0007669"/>
    <property type="project" value="InterPro"/>
</dbReference>
<comment type="catalytic activity">
    <reaction evidence="3">
        <text>DNA(n) + a 2'-deoxyribonucleoside 5'-triphosphate = DNA(n+1) + diphosphate</text>
        <dbReference type="Rhea" id="RHEA:22508"/>
        <dbReference type="Rhea" id="RHEA-COMP:17339"/>
        <dbReference type="Rhea" id="RHEA-COMP:17340"/>
        <dbReference type="ChEBI" id="CHEBI:33019"/>
        <dbReference type="ChEBI" id="CHEBI:61560"/>
        <dbReference type="ChEBI" id="CHEBI:173112"/>
        <dbReference type="EC" id="2.7.7.7"/>
    </reaction>
</comment>
<dbReference type="EC" id="2.7.7.7" evidence="1"/>
<dbReference type="InterPro" id="IPR027417">
    <property type="entry name" value="P-loop_NTPase"/>
</dbReference>
<dbReference type="Pfam" id="PF13177">
    <property type="entry name" value="DNA_pol3_delta2"/>
    <property type="match status" value="1"/>
</dbReference>
<keyword evidence="4" id="KW-0808">Transferase</keyword>
<dbReference type="STRING" id="318161.Sden_2050"/>
<dbReference type="HOGENOM" id="CLU_006229_4_3_6"/>
<dbReference type="OrthoDB" id="9811073at2"/>
<evidence type="ECO:0000256" key="2">
    <source>
        <dbReference type="ARBA" id="ARBA00022932"/>
    </source>
</evidence>
<organism evidence="4 5">
    <name type="scientific">Shewanella denitrificans (strain OS217 / ATCC BAA-1090 / DSM 15013)</name>
    <dbReference type="NCBI Taxonomy" id="318161"/>
    <lineage>
        <taxon>Bacteria</taxon>
        <taxon>Pseudomonadati</taxon>
        <taxon>Pseudomonadota</taxon>
        <taxon>Gammaproteobacteria</taxon>
        <taxon>Alteromonadales</taxon>
        <taxon>Shewanellaceae</taxon>
        <taxon>Shewanella</taxon>
    </lineage>
</organism>
<dbReference type="EMBL" id="CP000302">
    <property type="protein sequence ID" value="ABE55332.1"/>
    <property type="molecule type" value="Genomic_DNA"/>
</dbReference>
<dbReference type="AlphaFoldDB" id="Q12MJ4"/>
<keyword evidence="5" id="KW-1185">Reference proteome</keyword>
<dbReference type="eggNOG" id="COG0470">
    <property type="taxonomic scope" value="Bacteria"/>
</dbReference>
<evidence type="ECO:0000313" key="5">
    <source>
        <dbReference type="Proteomes" id="UP000001982"/>
    </source>
</evidence>
<dbReference type="SUPFAM" id="SSF52540">
    <property type="entry name" value="P-loop containing nucleoside triphosphate hydrolases"/>
    <property type="match status" value="1"/>
</dbReference>
<evidence type="ECO:0000313" key="4">
    <source>
        <dbReference type="EMBL" id="ABE55332.1"/>
    </source>
</evidence>
<dbReference type="GO" id="GO:0006261">
    <property type="term" value="P:DNA-templated DNA replication"/>
    <property type="evidence" value="ECO:0007669"/>
    <property type="project" value="TreeGrafter"/>
</dbReference>
<dbReference type="PANTHER" id="PTHR11669">
    <property type="entry name" value="REPLICATION FACTOR C / DNA POLYMERASE III GAMMA-TAU SUBUNIT"/>
    <property type="match status" value="1"/>
</dbReference>
<dbReference type="Gene3D" id="3.40.50.300">
    <property type="entry name" value="P-loop containing nucleotide triphosphate hydrolases"/>
    <property type="match status" value="1"/>
</dbReference>
<dbReference type="PANTHER" id="PTHR11669:SF8">
    <property type="entry name" value="DNA POLYMERASE III SUBUNIT DELTA"/>
    <property type="match status" value="1"/>
</dbReference>
<evidence type="ECO:0000256" key="1">
    <source>
        <dbReference type="ARBA" id="ARBA00012417"/>
    </source>
</evidence>
<reference evidence="4 5" key="1">
    <citation type="submission" date="2006-03" db="EMBL/GenBank/DDBJ databases">
        <title>Complete sequence of Shewanella denitrificans OS217.</title>
        <authorList>
            <consortium name="US DOE Joint Genome Institute"/>
            <person name="Copeland A."/>
            <person name="Lucas S."/>
            <person name="Lapidus A."/>
            <person name="Barry K."/>
            <person name="Detter J.C."/>
            <person name="Glavina del Rio T."/>
            <person name="Hammon N."/>
            <person name="Israni S."/>
            <person name="Dalin E."/>
            <person name="Tice H."/>
            <person name="Pitluck S."/>
            <person name="Brettin T."/>
            <person name="Bruce D."/>
            <person name="Han C."/>
            <person name="Tapia R."/>
            <person name="Gilna P."/>
            <person name="Kiss H."/>
            <person name="Schmutz J."/>
            <person name="Larimer F."/>
            <person name="Land M."/>
            <person name="Hauser L."/>
            <person name="Kyrpides N."/>
            <person name="Lykidis A."/>
            <person name="Richardson P."/>
        </authorList>
    </citation>
    <scope>NUCLEOTIDE SEQUENCE [LARGE SCALE GENOMIC DNA]</scope>
    <source>
        <strain evidence="5">OS217 / ATCC BAA-1090 / DSM 15013</strain>
    </source>
</reference>
<dbReference type="KEGG" id="sdn:Sden_2050"/>
<dbReference type="GO" id="GO:0003887">
    <property type="term" value="F:DNA-directed DNA polymerase activity"/>
    <property type="evidence" value="ECO:0007669"/>
    <property type="project" value="UniProtKB-KW"/>
</dbReference>
<dbReference type="RefSeq" id="WP_011496488.1">
    <property type="nucleotide sequence ID" value="NC_007954.1"/>
</dbReference>
<keyword evidence="4" id="KW-0548">Nucleotidyltransferase</keyword>
<dbReference type="InterPro" id="IPR050238">
    <property type="entry name" value="DNA_Rep/Repair_Clamp_Loader"/>
</dbReference>